<sequence length="207" mass="23339">MCGRYVIEPVDPAILEMIREINRTKLAELFSAANQPPITQGGEIVPSSVVPVIASSKTGERKVFPMKWGFSQPSAAGRSGTLLINARSETAAEKPTFREAWQKHRCVIPASGYYEWEHDAKKKPGQKYRIHPAGKDHVWLAGLYRMEAGIPAFVILTRQADDSLAWMHDRMPLMLPEEDVGQWINPETEPESIVRKCLTQMLWEQAV</sequence>
<dbReference type="Proteomes" id="UP000192328">
    <property type="component" value="Unassembled WGS sequence"/>
</dbReference>
<comment type="caution">
    <text evidence="1">The sequence shown here is derived from an EMBL/GenBank/DDBJ whole genome shotgun (WGS) entry which is preliminary data.</text>
</comment>
<organism evidence="1 2">
    <name type="scientific">Aristaeella lactis</name>
    <dbReference type="NCBI Taxonomy" id="3046383"/>
    <lineage>
        <taxon>Bacteria</taxon>
        <taxon>Bacillati</taxon>
        <taxon>Bacillota</taxon>
        <taxon>Clostridia</taxon>
        <taxon>Eubacteriales</taxon>
        <taxon>Aristaeellaceae</taxon>
        <taxon>Aristaeella</taxon>
    </lineage>
</organism>
<reference evidence="1" key="1">
    <citation type="submission" date="2017-04" db="EMBL/GenBank/DDBJ databases">
        <authorList>
            <person name="Varghese N."/>
            <person name="Submissions S."/>
        </authorList>
    </citation>
    <scope>NUCLEOTIDE SEQUENCE</scope>
    <source>
        <strain evidence="1">WTE2008</strain>
    </source>
</reference>
<keyword evidence="2" id="KW-1185">Reference proteome</keyword>
<dbReference type="EMBL" id="FWXZ01000001">
    <property type="protein sequence ID" value="SMC38093.1"/>
    <property type="molecule type" value="Genomic_DNA"/>
</dbReference>
<accession>A0AC61PI64</accession>
<evidence type="ECO:0000313" key="2">
    <source>
        <dbReference type="Proteomes" id="UP000192328"/>
    </source>
</evidence>
<name>A0AC61PI64_9FIRM</name>
<gene>
    <name evidence="1" type="ORF">SAMN06297397_0437</name>
</gene>
<proteinExistence type="predicted"/>
<evidence type="ECO:0000313" key="1">
    <source>
        <dbReference type="EMBL" id="SMC38093.1"/>
    </source>
</evidence>
<protein>
    <submittedName>
        <fullName evidence="1">SOS response-associated peptidase YedK</fullName>
    </submittedName>
</protein>